<comment type="caution">
    <text evidence="2">The sequence shown here is derived from an EMBL/GenBank/DDBJ whole genome shotgun (WGS) entry which is preliminary data.</text>
</comment>
<organism evidence="2 3">
    <name type="scientific">Parerythrobacter lacustris</name>
    <dbReference type="NCBI Taxonomy" id="2969984"/>
    <lineage>
        <taxon>Bacteria</taxon>
        <taxon>Pseudomonadati</taxon>
        <taxon>Pseudomonadota</taxon>
        <taxon>Alphaproteobacteria</taxon>
        <taxon>Sphingomonadales</taxon>
        <taxon>Erythrobacteraceae</taxon>
        <taxon>Parerythrobacter</taxon>
    </lineage>
</organism>
<reference evidence="2 3" key="1">
    <citation type="submission" date="2022-08" db="EMBL/GenBank/DDBJ databases">
        <title>Polyphasic taxonomy analysis of Qipengyuania sp.RS5-5.</title>
        <authorList>
            <person name="Xamxidin M."/>
            <person name="Wu M."/>
        </authorList>
    </citation>
    <scope>NUCLEOTIDE SEQUENCE [LARGE SCALE GENOMIC DNA]</scope>
    <source>
        <strain evidence="2 3">RS5-5</strain>
    </source>
</reference>
<evidence type="ECO:0000256" key="1">
    <source>
        <dbReference type="SAM" id="Coils"/>
    </source>
</evidence>
<gene>
    <name evidence="2" type="ORF">NSO95_08725</name>
</gene>
<evidence type="ECO:0000313" key="3">
    <source>
        <dbReference type="Proteomes" id="UP001206067"/>
    </source>
</evidence>
<protein>
    <submittedName>
        <fullName evidence="2">Uncharacterized protein</fullName>
    </submittedName>
</protein>
<keyword evidence="1" id="KW-0175">Coiled coil</keyword>
<dbReference type="Proteomes" id="UP001206067">
    <property type="component" value="Unassembled WGS sequence"/>
</dbReference>
<proteinExistence type="predicted"/>
<feature type="coiled-coil region" evidence="1">
    <location>
        <begin position="6"/>
        <end position="61"/>
    </location>
</feature>
<accession>A0ABT1XQT6</accession>
<dbReference type="RefSeq" id="WP_257595808.1">
    <property type="nucleotide sequence ID" value="NZ_JANKHH010000004.1"/>
</dbReference>
<sequence length="64" mass="7134">MSGDRIEQAVQRIEIALARIAEVADRDPRSHATASALVVKHEALRETVATQLGELEQLIRELEE</sequence>
<name>A0ABT1XQT6_9SPHN</name>
<keyword evidence="3" id="KW-1185">Reference proteome</keyword>
<dbReference type="EMBL" id="JANKHH010000004">
    <property type="protein sequence ID" value="MCR2834028.1"/>
    <property type="molecule type" value="Genomic_DNA"/>
</dbReference>
<evidence type="ECO:0000313" key="2">
    <source>
        <dbReference type="EMBL" id="MCR2834028.1"/>
    </source>
</evidence>